<evidence type="ECO:0000313" key="20">
    <source>
        <dbReference type="EMBL" id="SVD03234.1"/>
    </source>
</evidence>
<name>A0A382RZV7_9ZZZZ</name>
<dbReference type="GO" id="GO:0008818">
    <property type="term" value="F:cobalamin 5'-phosphate synthase activity"/>
    <property type="evidence" value="ECO:0007669"/>
    <property type="project" value="InterPro"/>
</dbReference>
<comment type="catalytic activity">
    <reaction evidence="18">
        <text>alpha-ribazole 5'-phosphate + adenosylcob(III)inamide-GDP = adenosylcob(III)alamin 5'-phosphate + GMP + H(+)</text>
        <dbReference type="Rhea" id="RHEA:23560"/>
        <dbReference type="ChEBI" id="CHEBI:15378"/>
        <dbReference type="ChEBI" id="CHEBI:57918"/>
        <dbReference type="ChEBI" id="CHEBI:58115"/>
        <dbReference type="ChEBI" id="CHEBI:60487"/>
        <dbReference type="ChEBI" id="CHEBI:60493"/>
        <dbReference type="EC" id="2.7.8.26"/>
    </reaction>
</comment>
<organism evidence="20">
    <name type="scientific">marine metagenome</name>
    <dbReference type="NCBI Taxonomy" id="408172"/>
    <lineage>
        <taxon>unclassified sequences</taxon>
        <taxon>metagenomes</taxon>
        <taxon>ecological metagenomes</taxon>
    </lineage>
</organism>
<feature type="non-terminal residue" evidence="20">
    <location>
        <position position="1"/>
    </location>
</feature>
<sequence length="279" mass="29957">REDRRRWPRGRLLITFWLNPLRLAVSFLTIFPVSRGLDHGPMDLSNSRAFYPAVGLVMGLLLVGIEAGSSEIFSEPMTAAFLVATMVIITRALHLDGLMDVCDGVFGGFTPERRLEIMRDSRVGAFGVVGGVAVLLLKYGALLSLLTLSEPGKEWALLLFPAISRWTMVVLLGAFPYVRSQGLGSPFHSGCAKTATTIAGLFALAASFLLGGFAGLGIFFGAIAFAWLMGWAMAKSLGGLTGDTYGATNELIEMAVIVAATALAAQEWLEPLPDLLDRF</sequence>
<evidence type="ECO:0000256" key="7">
    <source>
        <dbReference type="ARBA" id="ARBA00022475"/>
    </source>
</evidence>
<comment type="catalytic activity">
    <reaction evidence="17">
        <text>alpha-ribazole + adenosylcob(III)inamide-GDP = adenosylcob(III)alamin + GMP + H(+)</text>
        <dbReference type="Rhea" id="RHEA:16049"/>
        <dbReference type="ChEBI" id="CHEBI:10329"/>
        <dbReference type="ChEBI" id="CHEBI:15378"/>
        <dbReference type="ChEBI" id="CHEBI:18408"/>
        <dbReference type="ChEBI" id="CHEBI:58115"/>
        <dbReference type="ChEBI" id="CHEBI:60487"/>
        <dbReference type="EC" id="2.7.8.26"/>
    </reaction>
</comment>
<reference evidence="20" key="1">
    <citation type="submission" date="2018-05" db="EMBL/GenBank/DDBJ databases">
        <authorList>
            <person name="Lanie J.A."/>
            <person name="Ng W.-L."/>
            <person name="Kazmierczak K.M."/>
            <person name="Andrzejewski T.M."/>
            <person name="Davidsen T.M."/>
            <person name="Wayne K.J."/>
            <person name="Tettelin H."/>
            <person name="Glass J.I."/>
            <person name="Rusch D."/>
            <person name="Podicherti R."/>
            <person name="Tsui H.-C.T."/>
            <person name="Winkler M.E."/>
        </authorList>
    </citation>
    <scope>NUCLEOTIDE SEQUENCE</scope>
</reference>
<evidence type="ECO:0000256" key="13">
    <source>
        <dbReference type="ARBA" id="ARBA00023136"/>
    </source>
</evidence>
<comment type="cofactor">
    <cofactor evidence="1">
        <name>Mg(2+)</name>
        <dbReference type="ChEBI" id="CHEBI:18420"/>
    </cofactor>
</comment>
<feature type="transmembrane region" description="Helical" evidence="19">
    <location>
        <begin position="49"/>
        <end position="65"/>
    </location>
</feature>
<accession>A0A382RZV7</accession>
<evidence type="ECO:0000256" key="4">
    <source>
        <dbReference type="ARBA" id="ARBA00010561"/>
    </source>
</evidence>
<dbReference type="EMBL" id="UINC01125420">
    <property type="protein sequence ID" value="SVD03234.1"/>
    <property type="molecule type" value="Genomic_DNA"/>
</dbReference>
<comment type="subcellular location">
    <subcellularLocation>
        <location evidence="2">Cell membrane</location>
        <topology evidence="2">Multi-pass membrane protein</topology>
    </subcellularLocation>
</comment>
<dbReference type="UniPathway" id="UPA00148">
    <property type="reaction ID" value="UER00238"/>
</dbReference>
<proteinExistence type="inferred from homology"/>
<dbReference type="AlphaFoldDB" id="A0A382RZV7"/>
<keyword evidence="12 19" id="KW-1133">Transmembrane helix</keyword>
<keyword evidence="10 19" id="KW-0812">Transmembrane</keyword>
<keyword evidence="7" id="KW-1003">Cell membrane</keyword>
<feature type="transmembrane region" description="Helical" evidence="19">
    <location>
        <begin position="155"/>
        <end position="178"/>
    </location>
</feature>
<keyword evidence="13 19" id="KW-0472">Membrane</keyword>
<feature type="transmembrane region" description="Helical" evidence="19">
    <location>
        <begin position="198"/>
        <end position="228"/>
    </location>
</feature>
<evidence type="ECO:0000256" key="10">
    <source>
        <dbReference type="ARBA" id="ARBA00022692"/>
    </source>
</evidence>
<evidence type="ECO:0000256" key="15">
    <source>
        <dbReference type="ARBA" id="ARBA00032605"/>
    </source>
</evidence>
<evidence type="ECO:0000256" key="1">
    <source>
        <dbReference type="ARBA" id="ARBA00001946"/>
    </source>
</evidence>
<evidence type="ECO:0000256" key="5">
    <source>
        <dbReference type="ARBA" id="ARBA00013200"/>
    </source>
</evidence>
<dbReference type="GO" id="GO:0051073">
    <property type="term" value="F:adenosylcobinamide-GDP ribazoletransferase activity"/>
    <property type="evidence" value="ECO:0007669"/>
    <property type="project" value="UniProtKB-EC"/>
</dbReference>
<dbReference type="PANTHER" id="PTHR34148:SF1">
    <property type="entry name" value="ADENOSYLCOBINAMIDE-GDP RIBAZOLETRANSFERASE"/>
    <property type="match status" value="1"/>
</dbReference>
<gene>
    <name evidence="20" type="ORF">METZ01_LOCUS356088</name>
</gene>
<evidence type="ECO:0000256" key="3">
    <source>
        <dbReference type="ARBA" id="ARBA00004663"/>
    </source>
</evidence>
<evidence type="ECO:0000256" key="2">
    <source>
        <dbReference type="ARBA" id="ARBA00004651"/>
    </source>
</evidence>
<comment type="function">
    <text evidence="14">Joins adenosylcobinamide-GDP and alpha-ribazole to generate adenosylcobalamin (Ado-cobalamin). Also synthesizes adenosylcobalamin 5'-phosphate from adenosylcobinamide-GDP and alpha-ribazole 5'-phosphate.</text>
</comment>
<keyword evidence="11" id="KW-0460">Magnesium</keyword>
<evidence type="ECO:0000256" key="8">
    <source>
        <dbReference type="ARBA" id="ARBA00022573"/>
    </source>
</evidence>
<dbReference type="Pfam" id="PF02654">
    <property type="entry name" value="CobS"/>
    <property type="match status" value="1"/>
</dbReference>
<dbReference type="NCBIfam" id="TIGR00317">
    <property type="entry name" value="cobS"/>
    <property type="match status" value="1"/>
</dbReference>
<evidence type="ECO:0000256" key="14">
    <source>
        <dbReference type="ARBA" id="ARBA00025228"/>
    </source>
</evidence>
<dbReference type="PANTHER" id="PTHR34148">
    <property type="entry name" value="ADENOSYLCOBINAMIDE-GDP RIBAZOLETRANSFERASE"/>
    <property type="match status" value="1"/>
</dbReference>
<dbReference type="EC" id="2.7.8.26" evidence="5"/>
<evidence type="ECO:0000256" key="18">
    <source>
        <dbReference type="ARBA" id="ARBA00049504"/>
    </source>
</evidence>
<evidence type="ECO:0000256" key="19">
    <source>
        <dbReference type="SAM" id="Phobius"/>
    </source>
</evidence>
<feature type="transmembrane region" description="Helical" evidence="19">
    <location>
        <begin position="123"/>
        <end position="148"/>
    </location>
</feature>
<dbReference type="GO" id="GO:0005886">
    <property type="term" value="C:plasma membrane"/>
    <property type="evidence" value="ECO:0007669"/>
    <property type="project" value="UniProtKB-SubCell"/>
</dbReference>
<dbReference type="HAMAP" id="MF_00719">
    <property type="entry name" value="CobS"/>
    <property type="match status" value="1"/>
</dbReference>
<feature type="transmembrane region" description="Helical" evidence="19">
    <location>
        <begin position="12"/>
        <end position="34"/>
    </location>
</feature>
<evidence type="ECO:0000256" key="16">
    <source>
        <dbReference type="ARBA" id="ARBA00032853"/>
    </source>
</evidence>
<dbReference type="GO" id="GO:0009236">
    <property type="term" value="P:cobalamin biosynthetic process"/>
    <property type="evidence" value="ECO:0007669"/>
    <property type="project" value="UniProtKB-UniPathway"/>
</dbReference>
<evidence type="ECO:0000256" key="11">
    <source>
        <dbReference type="ARBA" id="ARBA00022842"/>
    </source>
</evidence>
<evidence type="ECO:0000256" key="9">
    <source>
        <dbReference type="ARBA" id="ARBA00022679"/>
    </source>
</evidence>
<comment type="pathway">
    <text evidence="3">Cofactor biosynthesis; adenosylcobalamin biosynthesis; adenosylcobalamin from cob(II)yrinate a,c-diamide: step 7/7.</text>
</comment>
<dbReference type="InterPro" id="IPR003805">
    <property type="entry name" value="CobS"/>
</dbReference>
<evidence type="ECO:0000256" key="17">
    <source>
        <dbReference type="ARBA" id="ARBA00048623"/>
    </source>
</evidence>
<keyword evidence="8" id="KW-0169">Cobalamin biosynthesis</keyword>
<evidence type="ECO:0000256" key="12">
    <source>
        <dbReference type="ARBA" id="ARBA00022989"/>
    </source>
</evidence>
<evidence type="ECO:0000256" key="6">
    <source>
        <dbReference type="ARBA" id="ARBA00015850"/>
    </source>
</evidence>
<keyword evidence="9" id="KW-0808">Transferase</keyword>
<protein>
    <recommendedName>
        <fullName evidence="6">Adenosylcobinamide-GDP ribazoletransferase</fullName>
        <ecNumber evidence="5">2.7.8.26</ecNumber>
    </recommendedName>
    <alternativeName>
        <fullName evidence="16">Cobalamin synthase</fullName>
    </alternativeName>
    <alternativeName>
        <fullName evidence="15">Cobalamin-5'-phosphate synthase</fullName>
    </alternativeName>
</protein>
<comment type="similarity">
    <text evidence="4">Belongs to the CobS family.</text>
</comment>